<protein>
    <submittedName>
        <fullName evidence="1">Uncharacterized protein</fullName>
    </submittedName>
</protein>
<evidence type="ECO:0000313" key="2">
    <source>
        <dbReference type="Proteomes" id="UP000285517"/>
    </source>
</evidence>
<evidence type="ECO:0000313" key="1">
    <source>
        <dbReference type="EMBL" id="QAA82691.1"/>
    </source>
</evidence>
<accession>A0A410G637</accession>
<dbReference type="Proteomes" id="UP000285517">
    <property type="component" value="Chromosome"/>
</dbReference>
<dbReference type="RefSeq" id="WP_128251056.1">
    <property type="nucleotide sequence ID" value="NZ_CP034951.1"/>
</dbReference>
<name>A0A410G637_9FLAO</name>
<sequence>MKTVTSHSHQEKIGIKEKEIVLNGPPNNLQGNIQFVNLEEDPLRVKTLALVDENQEHLKDGTKDFLHFSFRLRPGEQKSETVFHQLPAHTPPGVYENYISLGENMHKVKMIVQPAIEIEVFPQYFTFQDTTPGTTHIAVITLTNKGNMPFQVPELKHAALLDMDLLCRAFGKGFRERDKDDLMSTLDEVTRNLKENLTNWVSISIDERDQIVEPGDSLLLHVNFTVPQNADARRDYDGNFRFWDKEISVVIKSHRDSNQKVRYEKSSK</sequence>
<organism evidence="1 2">
    <name type="scientific">Aequorivita ciconiae</name>
    <dbReference type="NCBI Taxonomy" id="2494375"/>
    <lineage>
        <taxon>Bacteria</taxon>
        <taxon>Pseudomonadati</taxon>
        <taxon>Bacteroidota</taxon>
        <taxon>Flavobacteriia</taxon>
        <taxon>Flavobacteriales</taxon>
        <taxon>Flavobacteriaceae</taxon>
        <taxon>Aequorivita</taxon>
    </lineage>
</organism>
<proteinExistence type="predicted"/>
<dbReference type="KEGG" id="aev:EI546_13610"/>
<dbReference type="OrthoDB" id="1439637at2"/>
<gene>
    <name evidence="1" type="ORF">EI546_13610</name>
</gene>
<dbReference type="AlphaFoldDB" id="A0A410G637"/>
<keyword evidence="2" id="KW-1185">Reference proteome</keyword>
<reference evidence="1 2" key="1">
    <citation type="submission" date="2019-01" db="EMBL/GenBank/DDBJ databases">
        <title>Complete genome sequencing of Aequorivita sp. H23M31.</title>
        <authorList>
            <person name="Bae J.-W."/>
        </authorList>
    </citation>
    <scope>NUCLEOTIDE SEQUENCE [LARGE SCALE GENOMIC DNA]</scope>
    <source>
        <strain evidence="1 2">H23M31</strain>
    </source>
</reference>
<dbReference type="EMBL" id="CP034951">
    <property type="protein sequence ID" value="QAA82691.1"/>
    <property type="molecule type" value="Genomic_DNA"/>
</dbReference>